<dbReference type="OrthoDB" id="17530at2759"/>
<dbReference type="GO" id="GO:0006508">
    <property type="term" value="P:proteolysis"/>
    <property type="evidence" value="ECO:0007669"/>
    <property type="project" value="UniProtKB-KW"/>
</dbReference>
<evidence type="ECO:0000256" key="2">
    <source>
        <dbReference type="ARBA" id="ARBA00022670"/>
    </source>
</evidence>
<accession>A0A0V0QNE4</accession>
<protein>
    <recommendedName>
        <fullName evidence="8">Peptidase M3A/M3B catalytic domain-containing protein</fullName>
    </recommendedName>
</protein>
<keyword evidence="3 7" id="KW-0479">Metal-binding</keyword>
<evidence type="ECO:0000256" key="1">
    <source>
        <dbReference type="ARBA" id="ARBA00006040"/>
    </source>
</evidence>
<dbReference type="InterPro" id="IPR024077">
    <property type="entry name" value="Neurolysin/TOP_dom2"/>
</dbReference>
<dbReference type="AlphaFoldDB" id="A0A0V0QNE4"/>
<keyword evidence="6 7" id="KW-0482">Metalloprotease</keyword>
<dbReference type="Gene3D" id="3.40.390.10">
    <property type="entry name" value="Collagenase (Catalytic Domain)"/>
    <property type="match status" value="1"/>
</dbReference>
<dbReference type="InParanoid" id="A0A0V0QNE4"/>
<gene>
    <name evidence="9" type="ORF">PPERSA_04634</name>
</gene>
<dbReference type="EMBL" id="LDAU01000125">
    <property type="protein sequence ID" value="KRX03839.1"/>
    <property type="molecule type" value="Genomic_DNA"/>
</dbReference>
<dbReference type="Proteomes" id="UP000054937">
    <property type="component" value="Unassembled WGS sequence"/>
</dbReference>
<evidence type="ECO:0000256" key="5">
    <source>
        <dbReference type="ARBA" id="ARBA00022833"/>
    </source>
</evidence>
<evidence type="ECO:0000256" key="7">
    <source>
        <dbReference type="RuleBase" id="RU003435"/>
    </source>
</evidence>
<dbReference type="GO" id="GO:0006518">
    <property type="term" value="P:peptide metabolic process"/>
    <property type="evidence" value="ECO:0007669"/>
    <property type="project" value="TreeGrafter"/>
</dbReference>
<dbReference type="InterPro" id="IPR024079">
    <property type="entry name" value="MetalloPept_cat_dom_sf"/>
</dbReference>
<proteinExistence type="inferred from homology"/>
<dbReference type="Gene3D" id="1.20.1050.40">
    <property type="entry name" value="Endopeptidase. Chain P, domain 1"/>
    <property type="match status" value="1"/>
</dbReference>
<keyword evidence="5 7" id="KW-0862">Zinc</keyword>
<keyword evidence="2 7" id="KW-0645">Protease</keyword>
<comment type="caution">
    <text evidence="9">The sequence shown here is derived from an EMBL/GenBank/DDBJ whole genome shotgun (WGS) entry which is preliminary data.</text>
</comment>
<evidence type="ECO:0000313" key="9">
    <source>
        <dbReference type="EMBL" id="KRX03839.1"/>
    </source>
</evidence>
<sequence length="675" mass="79678">MTVEGFDFDFKNLNIEVLKKYKEEIYKEIKECLDEIANFKGERTFENTARPSIEMSCATQNRINCFSYVENFFVDAEARKFASEANAEISQFLIEQNQRKDVYKAFLDYEQNGFQKEKNELTYEERRFVVKTMRDFRRDGLHLDDEELVKYQKELSDVCIKANSNINEENTKFEFTRQQLDGLPDSWFTEKRLKKKHESDQKQDIYEFTLKYPDFYPGMEYIKDSELRKKIQHAYNSRCAKENVPLIERAFVLRYLIAKKLGYDTHADFKCEVKIVKNGKNALEFEKGLNEKFEPLYQQDMKDLLEFAQNYEQNPLKKDSLDPWDINYYKRAYKEVKCDLDMEKVKEYFPLPTVTQGLFNIYQTLLGLVFTEIDTDNKWHDQVRFFRVNDAKTNEIIGYFYFDLYPREGKYSHAACFDFQDACDTTKFKNEKLKAQKKMKNVCTIACNFEESGCISFSDVETFFHEFGHVMHCICSNTQLQDFAGLRVETDFVEAPSQMLEFWCYQQDSLTLMSAHKETGETIPAEMVQKLKKQEKLLQGYFNKRQLMFGMFDLKVHTMDLKDGKIDSRKIWYENEEEVMHFSNSNQADPAAGFMHLMGGYDAGYYGYLRAETYAANMFYKIFENGKILDPEAGMRYRQKILAPGSSKDGLELLEDFLGEKPDDSYFLIAKGLQK</sequence>
<dbReference type="GO" id="GO:0046872">
    <property type="term" value="F:metal ion binding"/>
    <property type="evidence" value="ECO:0007669"/>
    <property type="project" value="UniProtKB-UniRule"/>
</dbReference>
<organism evidence="9 10">
    <name type="scientific">Pseudocohnilembus persalinus</name>
    <name type="common">Ciliate</name>
    <dbReference type="NCBI Taxonomy" id="266149"/>
    <lineage>
        <taxon>Eukaryota</taxon>
        <taxon>Sar</taxon>
        <taxon>Alveolata</taxon>
        <taxon>Ciliophora</taxon>
        <taxon>Intramacronucleata</taxon>
        <taxon>Oligohymenophorea</taxon>
        <taxon>Scuticociliatia</taxon>
        <taxon>Philasterida</taxon>
        <taxon>Pseudocohnilembidae</taxon>
        <taxon>Pseudocohnilembus</taxon>
    </lineage>
</organism>
<evidence type="ECO:0000259" key="8">
    <source>
        <dbReference type="Pfam" id="PF01432"/>
    </source>
</evidence>
<dbReference type="CDD" id="cd06455">
    <property type="entry name" value="M3A_TOP"/>
    <property type="match status" value="1"/>
</dbReference>
<dbReference type="InterPro" id="IPR001567">
    <property type="entry name" value="Pept_M3A_M3B_dom"/>
</dbReference>
<comment type="cofactor">
    <cofactor evidence="7">
        <name>Zn(2+)</name>
        <dbReference type="ChEBI" id="CHEBI:29105"/>
    </cofactor>
    <text evidence="7">Binds 1 zinc ion.</text>
</comment>
<dbReference type="Pfam" id="PF01432">
    <property type="entry name" value="Peptidase_M3"/>
    <property type="match status" value="1"/>
</dbReference>
<evidence type="ECO:0000256" key="4">
    <source>
        <dbReference type="ARBA" id="ARBA00022801"/>
    </source>
</evidence>
<keyword evidence="4 7" id="KW-0378">Hydrolase</keyword>
<comment type="similarity">
    <text evidence="1 7">Belongs to the peptidase M3 family.</text>
</comment>
<dbReference type="PANTHER" id="PTHR11804:SF84">
    <property type="entry name" value="SACCHAROLYSIN"/>
    <property type="match status" value="1"/>
</dbReference>
<dbReference type="SUPFAM" id="SSF55486">
    <property type="entry name" value="Metalloproteases ('zincins'), catalytic domain"/>
    <property type="match status" value="1"/>
</dbReference>
<dbReference type="Gene3D" id="1.10.1370.10">
    <property type="entry name" value="Neurolysin, domain 3"/>
    <property type="match status" value="1"/>
</dbReference>
<evidence type="ECO:0000256" key="6">
    <source>
        <dbReference type="ARBA" id="ARBA00023049"/>
    </source>
</evidence>
<keyword evidence="10" id="KW-1185">Reference proteome</keyword>
<dbReference type="InterPro" id="IPR045090">
    <property type="entry name" value="Pept_M3A_M3B"/>
</dbReference>
<evidence type="ECO:0000256" key="3">
    <source>
        <dbReference type="ARBA" id="ARBA00022723"/>
    </source>
</evidence>
<dbReference type="InterPro" id="IPR024080">
    <property type="entry name" value="Neurolysin/TOP_N"/>
</dbReference>
<dbReference type="GO" id="GO:0005758">
    <property type="term" value="C:mitochondrial intermembrane space"/>
    <property type="evidence" value="ECO:0007669"/>
    <property type="project" value="TreeGrafter"/>
</dbReference>
<dbReference type="PANTHER" id="PTHR11804">
    <property type="entry name" value="PROTEASE M3 THIMET OLIGOPEPTIDASE-RELATED"/>
    <property type="match status" value="1"/>
</dbReference>
<name>A0A0V0QNE4_PSEPJ</name>
<evidence type="ECO:0000313" key="10">
    <source>
        <dbReference type="Proteomes" id="UP000054937"/>
    </source>
</evidence>
<reference evidence="9 10" key="1">
    <citation type="journal article" date="2015" name="Sci. Rep.">
        <title>Genome of the facultative scuticociliatosis pathogen Pseudocohnilembus persalinus provides insight into its virulence through horizontal gene transfer.</title>
        <authorList>
            <person name="Xiong J."/>
            <person name="Wang G."/>
            <person name="Cheng J."/>
            <person name="Tian M."/>
            <person name="Pan X."/>
            <person name="Warren A."/>
            <person name="Jiang C."/>
            <person name="Yuan D."/>
            <person name="Miao W."/>
        </authorList>
    </citation>
    <scope>NUCLEOTIDE SEQUENCE [LARGE SCALE GENOMIC DNA]</scope>
    <source>
        <strain evidence="9">36N120E</strain>
    </source>
</reference>
<feature type="domain" description="Peptidase M3A/M3B catalytic" evidence="8">
    <location>
        <begin position="219"/>
        <end position="672"/>
    </location>
</feature>
<dbReference type="GO" id="GO:0004222">
    <property type="term" value="F:metalloendopeptidase activity"/>
    <property type="evidence" value="ECO:0007669"/>
    <property type="project" value="InterPro"/>
</dbReference>